<accession>A0AAV6WQ66</accession>
<dbReference type="InterPro" id="IPR051850">
    <property type="entry name" value="Polysacch_Lyase_4"/>
</dbReference>
<keyword evidence="2" id="KW-1185">Reference proteome</keyword>
<dbReference type="Pfam" id="PF06045">
    <property type="entry name" value="Rhamnogal_lyase"/>
    <property type="match status" value="1"/>
</dbReference>
<evidence type="ECO:0000313" key="1">
    <source>
        <dbReference type="EMBL" id="KAG8369145.1"/>
    </source>
</evidence>
<comment type="caution">
    <text evidence="1">The sequence shown here is derived from an EMBL/GenBank/DDBJ whole genome shotgun (WGS) entry which is preliminary data.</text>
</comment>
<dbReference type="Proteomes" id="UP000826271">
    <property type="component" value="Unassembled WGS sequence"/>
</dbReference>
<proteinExistence type="predicted"/>
<evidence type="ECO:0000313" key="2">
    <source>
        <dbReference type="Proteomes" id="UP000826271"/>
    </source>
</evidence>
<dbReference type="AlphaFoldDB" id="A0AAV6WQ66"/>
<dbReference type="EMBL" id="WHWC01000015">
    <property type="protein sequence ID" value="KAG8369145.1"/>
    <property type="molecule type" value="Genomic_DNA"/>
</dbReference>
<sequence>MYCQEFTMQASRVRLQVRDHHVVMDNGILRVTLSKPDGMLTGIKYNNIDNLLETANDESNRGYWDLVWSPPGSTGTTGTFEPHHGKTFKIVVETEEQIELSFSRTWDTSFQGKLSPLNIDKRLSN</sequence>
<dbReference type="PANTHER" id="PTHR32018">
    <property type="entry name" value="RHAMNOGALACTURONATE LYASE FAMILY PROTEIN"/>
    <property type="match status" value="1"/>
</dbReference>
<gene>
    <name evidence="1" type="ORF">BUALT_Bualt15G0120900</name>
</gene>
<reference evidence="1" key="1">
    <citation type="submission" date="2019-10" db="EMBL/GenBank/DDBJ databases">
        <authorList>
            <person name="Zhang R."/>
            <person name="Pan Y."/>
            <person name="Wang J."/>
            <person name="Ma R."/>
            <person name="Yu S."/>
        </authorList>
    </citation>
    <scope>NUCLEOTIDE SEQUENCE</scope>
    <source>
        <strain evidence="1">LA-IB0</strain>
        <tissue evidence="1">Leaf</tissue>
    </source>
</reference>
<protein>
    <submittedName>
        <fullName evidence="1">Uncharacterized protein</fullName>
    </submittedName>
</protein>
<dbReference type="InterPro" id="IPR010325">
    <property type="entry name" value="Rhamnogal_lyase"/>
</dbReference>
<name>A0AAV6WQ66_9LAMI</name>
<organism evidence="1 2">
    <name type="scientific">Buddleja alternifolia</name>
    <dbReference type="NCBI Taxonomy" id="168488"/>
    <lineage>
        <taxon>Eukaryota</taxon>
        <taxon>Viridiplantae</taxon>
        <taxon>Streptophyta</taxon>
        <taxon>Embryophyta</taxon>
        <taxon>Tracheophyta</taxon>
        <taxon>Spermatophyta</taxon>
        <taxon>Magnoliopsida</taxon>
        <taxon>eudicotyledons</taxon>
        <taxon>Gunneridae</taxon>
        <taxon>Pentapetalae</taxon>
        <taxon>asterids</taxon>
        <taxon>lamiids</taxon>
        <taxon>Lamiales</taxon>
        <taxon>Scrophulariaceae</taxon>
        <taxon>Buddlejeae</taxon>
        <taxon>Buddleja</taxon>
    </lineage>
</organism>
<dbReference type="PANTHER" id="PTHR32018:SF1">
    <property type="entry name" value="RHAMNOGALACTURONAN ENDOLYASE"/>
    <property type="match status" value="1"/>
</dbReference>